<dbReference type="RefSeq" id="XP_014675076.1">
    <property type="nucleotide sequence ID" value="XM_014819590.1"/>
</dbReference>
<protein>
    <submittedName>
        <fullName evidence="4">Uncharacterized protein LOC106815158</fullName>
    </submittedName>
</protein>
<keyword evidence="2" id="KW-0175">Coiled coil</keyword>
<proteinExistence type="predicted"/>
<feature type="coiled-coil region" evidence="2">
    <location>
        <begin position="249"/>
        <end position="310"/>
    </location>
</feature>
<dbReference type="PANTHER" id="PTHR11046">
    <property type="entry name" value="OLIGORIBONUCLEASE, MITOCHONDRIAL"/>
    <property type="match status" value="1"/>
</dbReference>
<keyword evidence="1" id="KW-0540">Nuclease</keyword>
<evidence type="ECO:0000256" key="1">
    <source>
        <dbReference type="ARBA" id="ARBA00022722"/>
    </source>
</evidence>
<evidence type="ECO:0000313" key="4">
    <source>
        <dbReference type="RefSeq" id="XP_014675076.1"/>
    </source>
</evidence>
<reference evidence="4" key="1">
    <citation type="submission" date="2025-08" db="UniProtKB">
        <authorList>
            <consortium name="RefSeq"/>
        </authorList>
    </citation>
    <scope>IDENTIFICATION</scope>
</reference>
<sequence>MELVDGSAKLFGEDTLIEWNAVCESLFKPCELDEQTKQALELICSSLLVIVQRMLGDHLEGGVHTKHTEEDRITTKSVPTTNVSVERDFGMLDRILKEKPNATTIAIEGLIMYKKNKTGEWLGQLADEKRTEYIEWAARSVNEQRVEFVRWKKEIQERRLQKRAEKLNVAMNKQKQCRARIDKLTRELCSVGGLWDTEEKARCELGKCTSERSKLEALRIQIRYRKVVMQAENEGNRLSLSKSSKKFSVAVLTENLNAVIREANREMEEVYGESSVASGVSHEAADKQSIDEAKEKYDEAVRSLTEKETSEPARKRVKACLNVASCDPRAIVGRYVKHLCSEQGKDEWFSGVLVRVGSRYGIRYDGYKEIFMWNVKQLQEDMEKGELLEIELEPEYLVGKNIEHLWIEEDTGDEVWYKGRVVDRDGDNYVVIYEDEDEEEEESYEEGHEMSIKVDLLTDYMAGEVKLI</sequence>
<gene>
    <name evidence="4" type="primary">LOC106815158</name>
</gene>
<dbReference type="PANTHER" id="PTHR11046:SF25">
    <property type="match status" value="1"/>
</dbReference>
<organism evidence="3 4">
    <name type="scientific">Priapulus caudatus</name>
    <name type="common">Priapulid worm</name>
    <dbReference type="NCBI Taxonomy" id="37621"/>
    <lineage>
        <taxon>Eukaryota</taxon>
        <taxon>Metazoa</taxon>
        <taxon>Ecdysozoa</taxon>
        <taxon>Scalidophora</taxon>
        <taxon>Priapulida</taxon>
        <taxon>Priapulimorpha</taxon>
        <taxon>Priapulimorphida</taxon>
        <taxon>Priapulidae</taxon>
        <taxon>Priapulus</taxon>
    </lineage>
</organism>
<evidence type="ECO:0000256" key="2">
    <source>
        <dbReference type="SAM" id="Coils"/>
    </source>
</evidence>
<dbReference type="GeneID" id="106815158"/>
<accession>A0ABM1ESA5</accession>
<name>A0ABM1ESA5_PRICU</name>
<dbReference type="Proteomes" id="UP000695022">
    <property type="component" value="Unplaced"/>
</dbReference>
<keyword evidence="3" id="KW-1185">Reference proteome</keyword>
<dbReference type="InterPro" id="IPR022894">
    <property type="entry name" value="Oligoribonuclease"/>
</dbReference>
<evidence type="ECO:0000313" key="3">
    <source>
        <dbReference type="Proteomes" id="UP000695022"/>
    </source>
</evidence>
<keyword evidence="1" id="KW-0378">Hydrolase</keyword>